<evidence type="ECO:0000313" key="5">
    <source>
        <dbReference type="Ensembl" id="ENSKMAP00000021946.1"/>
    </source>
</evidence>
<name>A0A3Q3AZC6_KRYMA</name>
<keyword evidence="6" id="KW-1185">Reference proteome</keyword>
<accession>A0A3Q3AZC6</accession>
<dbReference type="GO" id="GO:0016064">
    <property type="term" value="P:immunoglobulin mediated immune response"/>
    <property type="evidence" value="ECO:0007669"/>
    <property type="project" value="TreeGrafter"/>
</dbReference>
<protein>
    <submittedName>
        <fullName evidence="5">Interleukin-2 receptor subunit beta-like</fullName>
    </submittedName>
</protein>
<dbReference type="PANTHER" id="PTHR23037:SF22">
    <property type="entry name" value="CYTOKINE RECEPTOR COMMON SUBUNIT BETA"/>
    <property type="match status" value="1"/>
</dbReference>
<dbReference type="Pfam" id="PF18707">
    <property type="entry name" value="IL2RB_N1"/>
    <property type="match status" value="1"/>
</dbReference>
<reference evidence="5" key="1">
    <citation type="submission" date="2025-08" db="UniProtKB">
        <authorList>
            <consortium name="Ensembl"/>
        </authorList>
    </citation>
    <scope>IDENTIFICATION</scope>
</reference>
<feature type="domain" description="Interleukin-2 receptor subunit beta N-terminal" evidence="4">
    <location>
        <begin position="24"/>
        <end position="104"/>
    </location>
</feature>
<dbReference type="Proteomes" id="UP000264800">
    <property type="component" value="Unplaced"/>
</dbReference>
<dbReference type="GeneTree" id="ENSGT00940000177422"/>
<dbReference type="Gene3D" id="2.60.40.10">
    <property type="entry name" value="Immunoglobulins"/>
    <property type="match status" value="2"/>
</dbReference>
<evidence type="ECO:0000256" key="3">
    <source>
        <dbReference type="SAM" id="SignalP"/>
    </source>
</evidence>
<feature type="compositionally biased region" description="Pro residues" evidence="2">
    <location>
        <begin position="401"/>
        <end position="410"/>
    </location>
</feature>
<dbReference type="OMA" id="QTSCFTN"/>
<keyword evidence="3" id="KW-0732">Signal</keyword>
<proteinExistence type="predicted"/>
<evidence type="ECO:0000256" key="2">
    <source>
        <dbReference type="SAM" id="MobiDB-lite"/>
    </source>
</evidence>
<evidence type="ECO:0000259" key="4">
    <source>
        <dbReference type="Pfam" id="PF18707"/>
    </source>
</evidence>
<dbReference type="STRING" id="37003.ENSKMAP00000021946"/>
<feature type="signal peptide" evidence="3">
    <location>
        <begin position="1"/>
        <end position="24"/>
    </location>
</feature>
<dbReference type="AlphaFoldDB" id="A0A3Q3AZC6"/>
<dbReference type="GO" id="GO:0004896">
    <property type="term" value="F:cytokine receptor activity"/>
    <property type="evidence" value="ECO:0007669"/>
    <property type="project" value="TreeGrafter"/>
</dbReference>
<organism evidence="5 6">
    <name type="scientific">Kryptolebias marmoratus</name>
    <name type="common">Mangrove killifish</name>
    <name type="synonym">Rivulus marmoratus</name>
    <dbReference type="NCBI Taxonomy" id="37003"/>
    <lineage>
        <taxon>Eukaryota</taxon>
        <taxon>Metazoa</taxon>
        <taxon>Chordata</taxon>
        <taxon>Craniata</taxon>
        <taxon>Vertebrata</taxon>
        <taxon>Euteleostomi</taxon>
        <taxon>Actinopterygii</taxon>
        <taxon>Neopterygii</taxon>
        <taxon>Teleostei</taxon>
        <taxon>Neoteleostei</taxon>
        <taxon>Acanthomorphata</taxon>
        <taxon>Ovalentaria</taxon>
        <taxon>Atherinomorphae</taxon>
        <taxon>Cyprinodontiformes</taxon>
        <taxon>Rivulidae</taxon>
        <taxon>Kryptolebias</taxon>
    </lineage>
</organism>
<dbReference type="InterPro" id="IPR040951">
    <property type="entry name" value="IL2RB_N1"/>
</dbReference>
<dbReference type="GO" id="GO:0009897">
    <property type="term" value="C:external side of plasma membrane"/>
    <property type="evidence" value="ECO:0007669"/>
    <property type="project" value="TreeGrafter"/>
</dbReference>
<feature type="chain" id="PRO_5018563652" evidence="3">
    <location>
        <begin position="25"/>
        <end position="463"/>
    </location>
</feature>
<feature type="region of interest" description="Disordered" evidence="2">
    <location>
        <begin position="395"/>
        <end position="442"/>
    </location>
</feature>
<sequence length="463" mass="51578">CRSWMDEWMNVVLICLFLYHFKQGLLCTNDYVNNVSCSWNGSWPGSVEDCWISGTKISFKGPKFITQSCKMKQHRSSPPGCSFVFEGTQFSGSEQMPVINMKCNGTLIHNITNYRPASHIKMHPPAAPRVNITVNDTLISWSLREPVSYFFRSKFDFQVQVKQTSQTWTEAMSFQTLDQKLVIPVWTLQGALQVRVRVKPSDRENCHWSNWSPTTSWDESFKAGSESVLCFHFVLLESWSSRSEFVFVPPCDHISPVEVCEDWGGLVPSSSPSSSSTSALLYSHDYPPSASDSSGVAYNSSSLSTFSNMGYFMSSSSGGSARTEPHPAYFTYNDPFAALPQPPQRHAPSSAPDYESLKREPESPDSGFGLMEEQEEDRSEHSSAFLILPLHFNPRTCPPSSSSPPPPPPLAVAQISADRQQLDVPESAAAAAMSRSSSMPIEPFKSDYLTLKELQTTFSNKSI</sequence>
<evidence type="ECO:0000256" key="1">
    <source>
        <dbReference type="ARBA" id="ARBA00023157"/>
    </source>
</evidence>
<dbReference type="PANTHER" id="PTHR23037">
    <property type="entry name" value="CYTOKINE RECEPTOR"/>
    <property type="match status" value="1"/>
</dbReference>
<feature type="region of interest" description="Disordered" evidence="2">
    <location>
        <begin position="332"/>
        <end position="381"/>
    </location>
</feature>
<dbReference type="Ensembl" id="ENSKMAT00000022229.1">
    <property type="protein sequence ID" value="ENSKMAP00000021946.1"/>
    <property type="gene ID" value="ENSKMAG00000016305.1"/>
</dbReference>
<reference evidence="5" key="2">
    <citation type="submission" date="2025-09" db="UniProtKB">
        <authorList>
            <consortium name="Ensembl"/>
        </authorList>
    </citation>
    <scope>IDENTIFICATION</scope>
</reference>
<feature type="compositionally biased region" description="Low complexity" evidence="2">
    <location>
        <begin position="427"/>
        <end position="439"/>
    </location>
</feature>
<dbReference type="InterPro" id="IPR013783">
    <property type="entry name" value="Ig-like_fold"/>
</dbReference>
<evidence type="ECO:0000313" key="6">
    <source>
        <dbReference type="Proteomes" id="UP000264800"/>
    </source>
</evidence>
<keyword evidence="1" id="KW-1015">Disulfide bond</keyword>